<organism evidence="2">
    <name type="scientific">viral metagenome</name>
    <dbReference type="NCBI Taxonomy" id="1070528"/>
    <lineage>
        <taxon>unclassified sequences</taxon>
        <taxon>metagenomes</taxon>
        <taxon>organismal metagenomes</taxon>
    </lineage>
</organism>
<feature type="compositionally biased region" description="Polar residues" evidence="1">
    <location>
        <begin position="66"/>
        <end position="83"/>
    </location>
</feature>
<evidence type="ECO:0000256" key="1">
    <source>
        <dbReference type="SAM" id="MobiDB-lite"/>
    </source>
</evidence>
<reference evidence="2" key="1">
    <citation type="journal article" date="2020" name="Nature">
        <title>Giant virus diversity and host interactions through global metagenomics.</title>
        <authorList>
            <person name="Schulz F."/>
            <person name="Roux S."/>
            <person name="Paez-Espino D."/>
            <person name="Jungbluth S."/>
            <person name="Walsh D.A."/>
            <person name="Denef V.J."/>
            <person name="McMahon K.D."/>
            <person name="Konstantinidis K.T."/>
            <person name="Eloe-Fadrosh E.A."/>
            <person name="Kyrpides N.C."/>
            <person name="Woyke T."/>
        </authorList>
    </citation>
    <scope>NUCLEOTIDE SEQUENCE</scope>
    <source>
        <strain evidence="2">GVMAG-M-3300009182-78</strain>
    </source>
</reference>
<dbReference type="EMBL" id="MN739042">
    <property type="protein sequence ID" value="QHS85241.1"/>
    <property type="molecule type" value="Genomic_DNA"/>
</dbReference>
<dbReference type="AlphaFoldDB" id="A0A6C0B0E6"/>
<feature type="compositionally biased region" description="Basic residues" evidence="1">
    <location>
        <begin position="125"/>
        <end position="135"/>
    </location>
</feature>
<proteinExistence type="predicted"/>
<accession>A0A6C0B0E6</accession>
<sequence length="170" mass="18567">MDSDSTSSSSSYSSSSSPTTNPMGGKRMRMTKRNKMQMMAAARSRSRYSAAAGRRRRKMRGGHASPYTSATSYNSYVNGSGDSQWDRVFTGNGSTPNGNEIIGAQGQNSMIPPSVASSGVLQQGGRRRHKSRSKKGGYWAQVINQALVPFGLWGLQNQYGKRYSRKHGKK</sequence>
<feature type="region of interest" description="Disordered" evidence="1">
    <location>
        <begin position="1"/>
        <end position="136"/>
    </location>
</feature>
<protein>
    <submittedName>
        <fullName evidence="2">Uncharacterized protein</fullName>
    </submittedName>
</protein>
<feature type="compositionally biased region" description="Basic residues" evidence="1">
    <location>
        <begin position="26"/>
        <end position="35"/>
    </location>
</feature>
<feature type="compositionally biased region" description="Polar residues" evidence="1">
    <location>
        <begin position="105"/>
        <end position="121"/>
    </location>
</feature>
<feature type="compositionally biased region" description="Low complexity" evidence="1">
    <location>
        <begin position="40"/>
        <end position="52"/>
    </location>
</feature>
<feature type="compositionally biased region" description="Low complexity" evidence="1">
    <location>
        <begin position="1"/>
        <end position="17"/>
    </location>
</feature>
<name>A0A6C0B0E6_9ZZZZ</name>
<evidence type="ECO:0000313" key="2">
    <source>
        <dbReference type="EMBL" id="QHS85241.1"/>
    </source>
</evidence>